<dbReference type="InterPro" id="IPR037294">
    <property type="entry name" value="ABC_BtuC-like"/>
</dbReference>
<gene>
    <name evidence="9" type="ORF">WG929_09200</name>
</gene>
<evidence type="ECO:0000256" key="7">
    <source>
        <dbReference type="ARBA" id="ARBA00023136"/>
    </source>
</evidence>
<dbReference type="EMBL" id="JBBKTX010000009">
    <property type="protein sequence ID" value="MFK4752580.1"/>
    <property type="molecule type" value="Genomic_DNA"/>
</dbReference>
<dbReference type="PANTHER" id="PTHR30472">
    <property type="entry name" value="FERRIC ENTEROBACTIN TRANSPORT SYSTEM PERMEASE PROTEIN"/>
    <property type="match status" value="1"/>
</dbReference>
<keyword evidence="10" id="KW-1185">Reference proteome</keyword>
<feature type="transmembrane region" description="Helical" evidence="8">
    <location>
        <begin position="124"/>
        <end position="147"/>
    </location>
</feature>
<evidence type="ECO:0000256" key="4">
    <source>
        <dbReference type="ARBA" id="ARBA00022475"/>
    </source>
</evidence>
<feature type="transmembrane region" description="Helical" evidence="8">
    <location>
        <begin position="227"/>
        <end position="244"/>
    </location>
</feature>
<keyword evidence="5 8" id="KW-0812">Transmembrane</keyword>
<feature type="transmembrane region" description="Helical" evidence="8">
    <location>
        <begin position="316"/>
        <end position="338"/>
    </location>
</feature>
<comment type="similarity">
    <text evidence="2">Belongs to the binding-protein-dependent transport system permease family. FecCD subfamily.</text>
</comment>
<dbReference type="CDD" id="cd06550">
    <property type="entry name" value="TM_ABC_iron-siderophores_like"/>
    <property type="match status" value="1"/>
</dbReference>
<keyword evidence="7 8" id="KW-0472">Membrane</keyword>
<keyword evidence="4" id="KW-1003">Cell membrane</keyword>
<evidence type="ECO:0000256" key="2">
    <source>
        <dbReference type="ARBA" id="ARBA00007935"/>
    </source>
</evidence>
<accession>A0ABW8NI20</accession>
<keyword evidence="6 8" id="KW-1133">Transmembrane helix</keyword>
<feature type="transmembrane region" description="Helical" evidence="8">
    <location>
        <begin position="153"/>
        <end position="173"/>
    </location>
</feature>
<feature type="transmembrane region" description="Helical" evidence="8">
    <location>
        <begin position="275"/>
        <end position="304"/>
    </location>
</feature>
<dbReference type="InterPro" id="IPR000522">
    <property type="entry name" value="ABC_transptr_permease_BtuC"/>
</dbReference>
<feature type="transmembrane region" description="Helical" evidence="8">
    <location>
        <begin position="344"/>
        <end position="363"/>
    </location>
</feature>
<evidence type="ECO:0000256" key="3">
    <source>
        <dbReference type="ARBA" id="ARBA00022448"/>
    </source>
</evidence>
<name>A0ABW8NI20_9GAMM</name>
<feature type="transmembrane region" description="Helical" evidence="8">
    <location>
        <begin position="33"/>
        <end position="60"/>
    </location>
</feature>
<dbReference type="Gene3D" id="1.10.3470.10">
    <property type="entry name" value="ABC transporter involved in vitamin B12 uptake, BtuC"/>
    <property type="match status" value="1"/>
</dbReference>
<organism evidence="9 10">
    <name type="scientific">Oceanobacter antarcticus</name>
    <dbReference type="NCBI Taxonomy" id="3133425"/>
    <lineage>
        <taxon>Bacteria</taxon>
        <taxon>Pseudomonadati</taxon>
        <taxon>Pseudomonadota</taxon>
        <taxon>Gammaproteobacteria</taxon>
        <taxon>Oceanospirillales</taxon>
        <taxon>Oceanospirillaceae</taxon>
        <taxon>Oceanobacter</taxon>
    </lineage>
</organism>
<proteinExistence type="inferred from homology"/>
<protein>
    <submittedName>
        <fullName evidence="9">Iron ABC transporter permease</fullName>
    </submittedName>
</protein>
<evidence type="ECO:0000313" key="9">
    <source>
        <dbReference type="EMBL" id="MFK4752580.1"/>
    </source>
</evidence>
<evidence type="ECO:0000256" key="1">
    <source>
        <dbReference type="ARBA" id="ARBA00004651"/>
    </source>
</evidence>
<dbReference type="Pfam" id="PF01032">
    <property type="entry name" value="FecCD"/>
    <property type="match status" value="1"/>
</dbReference>
<keyword evidence="3" id="KW-0813">Transport</keyword>
<evidence type="ECO:0000313" key="10">
    <source>
        <dbReference type="Proteomes" id="UP001620597"/>
    </source>
</evidence>
<dbReference type="SUPFAM" id="SSF81345">
    <property type="entry name" value="ABC transporter involved in vitamin B12 uptake, BtuC"/>
    <property type="match status" value="1"/>
</dbReference>
<sequence>MMPRTLVYSRRLSDAVFSCRASLSAYGAGSQQLVLLGLGMMLAVVFLFCLTVGPVSIAIADVWFSLRQALSMAPTGSANDWVVRELRLPRALLAMIVGAGLAVAGVITQGVFRNPLADPGLIGVSSGAALAAVAVIVLNQSLLSGWVSLTGPLALPLAAFMGGLGVTLVIYRLGTRGGQTQVGMLLLAGVAINVLAGAATGVLTYAANDQQLRDMTFWSMGSLASGRWQDVMALAGLIGVPLLLSLRYRRLLNALLMGEQVAIHLGFDVQRSKRWLLAFAALMVGAGVAVTGIIGFVGLVVPHLLRMVMGSDHRGLIPASALGGALLLLVADTLARTWMAPADLPVGLVMALLGGPIFLLLLVQQTGGQRR</sequence>
<comment type="subcellular location">
    <subcellularLocation>
        <location evidence="1">Cell membrane</location>
        <topology evidence="1">Multi-pass membrane protein</topology>
    </subcellularLocation>
</comment>
<comment type="caution">
    <text evidence="9">The sequence shown here is derived from an EMBL/GenBank/DDBJ whole genome shotgun (WGS) entry which is preliminary data.</text>
</comment>
<evidence type="ECO:0000256" key="8">
    <source>
        <dbReference type="SAM" id="Phobius"/>
    </source>
</evidence>
<evidence type="ECO:0000256" key="5">
    <source>
        <dbReference type="ARBA" id="ARBA00022692"/>
    </source>
</evidence>
<evidence type="ECO:0000256" key="6">
    <source>
        <dbReference type="ARBA" id="ARBA00022989"/>
    </source>
</evidence>
<dbReference type="PANTHER" id="PTHR30472:SF25">
    <property type="entry name" value="ABC TRANSPORTER PERMEASE PROTEIN MJ0876-RELATED"/>
    <property type="match status" value="1"/>
</dbReference>
<feature type="transmembrane region" description="Helical" evidence="8">
    <location>
        <begin position="91"/>
        <end position="112"/>
    </location>
</feature>
<reference evidence="9 10" key="1">
    <citation type="submission" date="2024-03" db="EMBL/GenBank/DDBJ databases">
        <title>High-quality draft genome sequence of Oceanobacter sp. wDCs-4.</title>
        <authorList>
            <person name="Dong C."/>
        </authorList>
    </citation>
    <scope>NUCLEOTIDE SEQUENCE [LARGE SCALE GENOMIC DNA]</scope>
    <source>
        <strain evidence="10">wDCs-4</strain>
    </source>
</reference>
<dbReference type="Proteomes" id="UP001620597">
    <property type="component" value="Unassembled WGS sequence"/>
</dbReference>
<feature type="transmembrane region" description="Helical" evidence="8">
    <location>
        <begin position="185"/>
        <end position="207"/>
    </location>
</feature>
<dbReference type="RefSeq" id="WP_416205799.1">
    <property type="nucleotide sequence ID" value="NZ_JBBKTX010000009.1"/>
</dbReference>